<comment type="cofactor">
    <cofactor evidence="1">
        <name>[4Fe-4S] cluster</name>
        <dbReference type="ChEBI" id="CHEBI:49883"/>
    </cofactor>
</comment>
<keyword evidence="7" id="KW-0411">Iron-sulfur</keyword>
<evidence type="ECO:0000256" key="6">
    <source>
        <dbReference type="ARBA" id="ARBA00023004"/>
    </source>
</evidence>
<sequence length="191" mass="22230">METDYHSEIKLQCEELFKDYFPESNNPTVWFSISVIDCLELGLEGSKIIIDKGKCYLSYKHLQYDYLPKLLSSLILNGYYIDLNDNSNSNLSHDFDLFGKEILKQISKNLTIDLLNIDKSKLSDIENDITTSSFPLCKFMLRKTLLEKNHLKFAERYAYASFLLDIGYEKDQIESHLRKYFSKGGTGKTKF</sequence>
<keyword evidence="2" id="KW-0004">4Fe-4S</keyword>
<feature type="domain" description="DNA primase large subunit C-terminal" evidence="8">
    <location>
        <begin position="129"/>
        <end position="187"/>
    </location>
</feature>
<evidence type="ECO:0000313" key="9">
    <source>
        <dbReference type="EMBL" id="KKK50536.1"/>
    </source>
</evidence>
<organism evidence="9">
    <name type="scientific">marine sediment metagenome</name>
    <dbReference type="NCBI Taxonomy" id="412755"/>
    <lineage>
        <taxon>unclassified sequences</taxon>
        <taxon>metagenomes</taxon>
        <taxon>ecological metagenomes</taxon>
    </lineage>
</organism>
<dbReference type="GO" id="GO:0006269">
    <property type="term" value="P:DNA replication, synthesis of primer"/>
    <property type="evidence" value="ECO:0007669"/>
    <property type="project" value="UniProtKB-KW"/>
</dbReference>
<dbReference type="EMBL" id="LAZR01067974">
    <property type="protein sequence ID" value="KKK50536.1"/>
    <property type="molecule type" value="Genomic_DNA"/>
</dbReference>
<evidence type="ECO:0000256" key="1">
    <source>
        <dbReference type="ARBA" id="ARBA00001966"/>
    </source>
</evidence>
<dbReference type="AlphaFoldDB" id="A0A0F8YR88"/>
<keyword evidence="4" id="KW-0235">DNA replication</keyword>
<name>A0A0F8YR88_9ZZZZ</name>
<reference evidence="9" key="1">
    <citation type="journal article" date="2015" name="Nature">
        <title>Complex archaea that bridge the gap between prokaryotes and eukaryotes.</title>
        <authorList>
            <person name="Spang A."/>
            <person name="Saw J.H."/>
            <person name="Jorgensen S.L."/>
            <person name="Zaremba-Niedzwiedzka K."/>
            <person name="Martijn J."/>
            <person name="Lind A.E."/>
            <person name="van Eijk R."/>
            <person name="Schleper C."/>
            <person name="Guy L."/>
            <person name="Ettema T.J."/>
        </authorList>
    </citation>
    <scope>NUCLEOTIDE SEQUENCE</scope>
</reference>
<dbReference type="GO" id="GO:0051539">
    <property type="term" value="F:4 iron, 4 sulfur cluster binding"/>
    <property type="evidence" value="ECO:0007669"/>
    <property type="project" value="UniProtKB-KW"/>
</dbReference>
<keyword evidence="3" id="KW-0639">Primosome</keyword>
<comment type="caution">
    <text evidence="9">The sequence shown here is derived from an EMBL/GenBank/DDBJ whole genome shotgun (WGS) entry which is preliminary data.</text>
</comment>
<protein>
    <recommendedName>
        <fullName evidence="8">DNA primase large subunit C-terminal domain-containing protein</fullName>
    </recommendedName>
</protein>
<accession>A0A0F8YR88</accession>
<evidence type="ECO:0000256" key="2">
    <source>
        <dbReference type="ARBA" id="ARBA00022485"/>
    </source>
</evidence>
<evidence type="ECO:0000256" key="4">
    <source>
        <dbReference type="ARBA" id="ARBA00022705"/>
    </source>
</evidence>
<evidence type="ECO:0000256" key="3">
    <source>
        <dbReference type="ARBA" id="ARBA00022515"/>
    </source>
</evidence>
<feature type="non-terminal residue" evidence="9">
    <location>
        <position position="191"/>
    </location>
</feature>
<keyword evidence="6" id="KW-0408">Iron</keyword>
<dbReference type="GO" id="GO:0046872">
    <property type="term" value="F:metal ion binding"/>
    <property type="evidence" value="ECO:0007669"/>
    <property type="project" value="UniProtKB-KW"/>
</dbReference>
<dbReference type="Pfam" id="PF04104">
    <property type="entry name" value="DNA_primase_lrg"/>
    <property type="match status" value="1"/>
</dbReference>
<evidence type="ECO:0000256" key="5">
    <source>
        <dbReference type="ARBA" id="ARBA00022723"/>
    </source>
</evidence>
<evidence type="ECO:0000256" key="7">
    <source>
        <dbReference type="ARBA" id="ARBA00023014"/>
    </source>
</evidence>
<evidence type="ECO:0000259" key="8">
    <source>
        <dbReference type="Pfam" id="PF04104"/>
    </source>
</evidence>
<dbReference type="InterPro" id="IPR058560">
    <property type="entry name" value="DNA_primase_C"/>
</dbReference>
<dbReference type="GO" id="GO:1990077">
    <property type="term" value="C:primosome complex"/>
    <property type="evidence" value="ECO:0007669"/>
    <property type="project" value="UniProtKB-KW"/>
</dbReference>
<gene>
    <name evidence="9" type="ORF">LCGC14_3124040</name>
</gene>
<keyword evidence="5" id="KW-0479">Metal-binding</keyword>
<proteinExistence type="predicted"/>